<dbReference type="InterPro" id="IPR008557">
    <property type="entry name" value="PhoX"/>
</dbReference>
<dbReference type="PANTHER" id="PTHR35399">
    <property type="entry name" value="SLR8030 PROTEIN"/>
    <property type="match status" value="1"/>
</dbReference>
<organism evidence="2 3">
    <name type="scientific">Ramlibacter rhizophilus</name>
    <dbReference type="NCBI Taxonomy" id="1781167"/>
    <lineage>
        <taxon>Bacteria</taxon>
        <taxon>Pseudomonadati</taxon>
        <taxon>Pseudomonadota</taxon>
        <taxon>Betaproteobacteria</taxon>
        <taxon>Burkholderiales</taxon>
        <taxon>Comamonadaceae</taxon>
        <taxon>Ramlibacter</taxon>
    </lineage>
</organism>
<proteinExistence type="predicted"/>
<dbReference type="Gene3D" id="2.120.10.30">
    <property type="entry name" value="TolB, C-terminal domain"/>
    <property type="match status" value="1"/>
</dbReference>
<dbReference type="EMBL" id="SMLL01000001">
    <property type="protein sequence ID" value="TFZ04279.1"/>
    <property type="molecule type" value="Genomic_DNA"/>
</dbReference>
<dbReference type="Proteomes" id="UP000297564">
    <property type="component" value="Unassembled WGS sequence"/>
</dbReference>
<feature type="chain" id="PRO_5021474909" evidence="1">
    <location>
        <begin position="32"/>
        <end position="458"/>
    </location>
</feature>
<reference evidence="2 3" key="1">
    <citation type="submission" date="2019-03" db="EMBL/GenBank/DDBJ databases">
        <title>Ramlibacter rhizophilus CCTCC AB2015357, whole genome shotgun sequence.</title>
        <authorList>
            <person name="Zhang X."/>
            <person name="Feng G."/>
            <person name="Zhu H."/>
        </authorList>
    </citation>
    <scope>NUCLEOTIDE SEQUENCE [LARGE SCALE GENOMIC DNA]</scope>
    <source>
        <strain evidence="2 3">CCTCC AB2015357</strain>
    </source>
</reference>
<dbReference type="RefSeq" id="WP_135283160.1">
    <property type="nucleotide sequence ID" value="NZ_SMLL01000001.1"/>
</dbReference>
<evidence type="ECO:0000256" key="1">
    <source>
        <dbReference type="SAM" id="SignalP"/>
    </source>
</evidence>
<feature type="signal peptide" evidence="1">
    <location>
        <begin position="1"/>
        <end position="31"/>
    </location>
</feature>
<dbReference type="PROSITE" id="PS51318">
    <property type="entry name" value="TAT"/>
    <property type="match status" value="1"/>
</dbReference>
<dbReference type="Pfam" id="PF05787">
    <property type="entry name" value="PhoX"/>
    <property type="match status" value="2"/>
</dbReference>
<dbReference type="SUPFAM" id="SSF63829">
    <property type="entry name" value="Calcium-dependent phosphotriesterase"/>
    <property type="match status" value="1"/>
</dbReference>
<evidence type="ECO:0000313" key="3">
    <source>
        <dbReference type="Proteomes" id="UP000297564"/>
    </source>
</evidence>
<name>A0A4Z0C227_9BURK</name>
<sequence>MTSSRRHFMKFLGAGAMIAPLAALHARPAGAAPAFGPGFGPLSPSLPLNSSELVGAFGDLRGLPLVTLPPGFRYWAISLTGQTMSDGTLVPGDHDGMASFRGPNGTTVLVRNHELSNRESKFGNALGVDVAAGYKFDTYANGGTTTLVLDESGKLLRDHASLGGTNNNCAGGPTPWGTWLTCEENTSLPNATLSTYQQRHGYVFEVPALATQAVQAMPILGMGRFSHEATATDPRTGIVYETEDTGDSLFYRYVPHRPGHLLEGGRLQALRLKGSTAAVNTGKGFLGRLNQPLAVDWVEIEDPDPIDNAPERSTRRQGQVQGAATFVRGEGAWYADGLIYFCCTSGGDLGAGQVWAYDPQRETLTLVVESTDVNVLHAPDNITIGPDGRLYMYEDGSNGNNIVGLDSDGQLFRVAENALNGSEFCGGCFSHNGRFMFVNIQSPGITLVIEGPWRKGQR</sequence>
<comment type="caution">
    <text evidence="2">The sequence shown here is derived from an EMBL/GenBank/DDBJ whole genome shotgun (WGS) entry which is preliminary data.</text>
</comment>
<accession>A0A4Z0C227</accession>
<keyword evidence="3" id="KW-1185">Reference proteome</keyword>
<protein>
    <submittedName>
        <fullName evidence="2">DUF839 domain-containing protein</fullName>
    </submittedName>
</protein>
<dbReference type="OrthoDB" id="9801383at2"/>
<dbReference type="InterPro" id="IPR006311">
    <property type="entry name" value="TAT_signal"/>
</dbReference>
<dbReference type="PANTHER" id="PTHR35399:SF4">
    <property type="entry name" value="MEMBRANE PROTEIN"/>
    <property type="match status" value="1"/>
</dbReference>
<keyword evidence="1" id="KW-0732">Signal</keyword>
<dbReference type="AlphaFoldDB" id="A0A4Z0C227"/>
<gene>
    <name evidence="2" type="ORF">EZ242_00520</name>
</gene>
<dbReference type="InterPro" id="IPR011042">
    <property type="entry name" value="6-blade_b-propeller_TolB-like"/>
</dbReference>
<evidence type="ECO:0000313" key="2">
    <source>
        <dbReference type="EMBL" id="TFZ04279.1"/>
    </source>
</evidence>